<comment type="caution">
    <text evidence="2">The sequence shown here is derived from an EMBL/GenBank/DDBJ whole genome shotgun (WGS) entry which is preliminary data.</text>
</comment>
<proteinExistence type="predicted"/>
<dbReference type="AlphaFoldDB" id="A0A392W3I5"/>
<feature type="non-terminal residue" evidence="2">
    <location>
        <position position="1"/>
    </location>
</feature>
<organism evidence="2 3">
    <name type="scientific">Trifolium medium</name>
    <dbReference type="NCBI Taxonomy" id="97028"/>
    <lineage>
        <taxon>Eukaryota</taxon>
        <taxon>Viridiplantae</taxon>
        <taxon>Streptophyta</taxon>
        <taxon>Embryophyta</taxon>
        <taxon>Tracheophyta</taxon>
        <taxon>Spermatophyta</taxon>
        <taxon>Magnoliopsida</taxon>
        <taxon>eudicotyledons</taxon>
        <taxon>Gunneridae</taxon>
        <taxon>Pentapetalae</taxon>
        <taxon>rosids</taxon>
        <taxon>fabids</taxon>
        <taxon>Fabales</taxon>
        <taxon>Fabaceae</taxon>
        <taxon>Papilionoideae</taxon>
        <taxon>50 kb inversion clade</taxon>
        <taxon>NPAAA clade</taxon>
        <taxon>Hologalegina</taxon>
        <taxon>IRL clade</taxon>
        <taxon>Trifolieae</taxon>
        <taxon>Trifolium</taxon>
    </lineage>
</organism>
<evidence type="ECO:0000313" key="2">
    <source>
        <dbReference type="EMBL" id="MCI94867.1"/>
    </source>
</evidence>
<reference evidence="2 3" key="1">
    <citation type="journal article" date="2018" name="Front. Plant Sci.">
        <title>Red Clover (Trifolium pratense) and Zigzag Clover (T. medium) - A Picture of Genomic Similarities and Differences.</title>
        <authorList>
            <person name="Dluhosova J."/>
            <person name="Istvanek J."/>
            <person name="Nedelnik J."/>
            <person name="Repkova J."/>
        </authorList>
    </citation>
    <scope>NUCLEOTIDE SEQUENCE [LARGE SCALE GENOMIC DNA]</scope>
    <source>
        <strain evidence="3">cv. 10/8</strain>
        <tissue evidence="2">Leaf</tissue>
    </source>
</reference>
<evidence type="ECO:0000313" key="3">
    <source>
        <dbReference type="Proteomes" id="UP000265520"/>
    </source>
</evidence>
<dbReference type="EMBL" id="LXQA011368681">
    <property type="protein sequence ID" value="MCI94867.1"/>
    <property type="molecule type" value="Genomic_DNA"/>
</dbReference>
<dbReference type="Proteomes" id="UP000265520">
    <property type="component" value="Unassembled WGS sequence"/>
</dbReference>
<protein>
    <submittedName>
        <fullName evidence="2">Uncharacterized protein</fullName>
    </submittedName>
</protein>
<evidence type="ECO:0000256" key="1">
    <source>
        <dbReference type="SAM" id="MobiDB-lite"/>
    </source>
</evidence>
<feature type="region of interest" description="Disordered" evidence="1">
    <location>
        <begin position="1"/>
        <end position="46"/>
    </location>
</feature>
<sequence length="46" mass="4988">ALRTTTEQSSGLALSPSESWRSPGETSQNPTSHLARPGDTWRDMTS</sequence>
<accession>A0A392W3I5</accession>
<feature type="compositionally biased region" description="Polar residues" evidence="1">
    <location>
        <begin position="1"/>
        <end position="32"/>
    </location>
</feature>
<name>A0A392W3I5_9FABA</name>
<keyword evidence="3" id="KW-1185">Reference proteome</keyword>